<evidence type="ECO:0000256" key="1">
    <source>
        <dbReference type="SAM" id="MobiDB-lite"/>
    </source>
</evidence>
<proteinExistence type="predicted"/>
<evidence type="ECO:0000313" key="3">
    <source>
        <dbReference type="EMBL" id="KAF2404050.1"/>
    </source>
</evidence>
<dbReference type="PANTHER" id="PTHR13490">
    <property type="entry name" value="MITOCHONDRIAL 28S RIBOSOMAL PROTEIN S28"/>
    <property type="match status" value="1"/>
</dbReference>
<dbReference type="InterPro" id="IPR039848">
    <property type="entry name" value="Ribosomal_mS35_mt"/>
</dbReference>
<feature type="compositionally biased region" description="Basic and acidic residues" evidence="1">
    <location>
        <begin position="1"/>
        <end position="11"/>
    </location>
</feature>
<dbReference type="GO" id="GO:0003735">
    <property type="term" value="F:structural constituent of ribosome"/>
    <property type="evidence" value="ECO:0007669"/>
    <property type="project" value="InterPro"/>
</dbReference>
<dbReference type="Proteomes" id="UP000799640">
    <property type="component" value="Unassembled WGS sequence"/>
</dbReference>
<gene>
    <name evidence="3" type="ORF">EJ06DRAFT_470787</name>
</gene>
<organism evidence="3 4">
    <name type="scientific">Trichodelitschia bisporula</name>
    <dbReference type="NCBI Taxonomy" id="703511"/>
    <lineage>
        <taxon>Eukaryota</taxon>
        <taxon>Fungi</taxon>
        <taxon>Dikarya</taxon>
        <taxon>Ascomycota</taxon>
        <taxon>Pezizomycotina</taxon>
        <taxon>Dothideomycetes</taxon>
        <taxon>Dothideomycetes incertae sedis</taxon>
        <taxon>Phaeotrichales</taxon>
        <taxon>Phaeotrichaceae</taxon>
        <taxon>Trichodelitschia</taxon>
    </lineage>
</organism>
<feature type="compositionally biased region" description="Acidic residues" evidence="1">
    <location>
        <begin position="18"/>
        <end position="32"/>
    </location>
</feature>
<feature type="domain" description="Small ribosomal subunit protein mS35 mitochondrial conserved" evidence="2">
    <location>
        <begin position="69"/>
        <end position="189"/>
    </location>
</feature>
<dbReference type="GO" id="GO:0005763">
    <property type="term" value="C:mitochondrial small ribosomal subunit"/>
    <property type="evidence" value="ECO:0007669"/>
    <property type="project" value="TreeGrafter"/>
</dbReference>
<dbReference type="AlphaFoldDB" id="A0A6G1I6Z2"/>
<name>A0A6G1I6Z2_9PEZI</name>
<evidence type="ECO:0000259" key="2">
    <source>
        <dbReference type="Pfam" id="PF10213"/>
    </source>
</evidence>
<accession>A0A6G1I6Z2</accession>
<dbReference type="EMBL" id="ML996689">
    <property type="protein sequence ID" value="KAF2404050.1"/>
    <property type="molecule type" value="Genomic_DNA"/>
</dbReference>
<dbReference type="PANTHER" id="PTHR13490:SF0">
    <property type="entry name" value="SMALL RIBOSOMAL SUBUNIT PROTEIN MS35"/>
    <property type="match status" value="1"/>
</dbReference>
<feature type="region of interest" description="Disordered" evidence="1">
    <location>
        <begin position="1"/>
        <end position="46"/>
    </location>
</feature>
<dbReference type="Pfam" id="PF10213">
    <property type="entry name" value="MRP-S28"/>
    <property type="match status" value="1"/>
</dbReference>
<sequence length="247" mass="28174">MGTPDNEKEIEQPGFWNYEEEEGAEEDEEFQGDDITSMGHGELDQHREIREYQRMAAWELPLLNSLAKPFEPPAATQPLRFRYTTYMGEQHPAAKKVVVEFAPKDLPDLTDVQRDKLIKLCGVRYNPGTESVKMSCEAFETQAQNKRYLGDLVDTLLDEARDPKDTFEDVPFDFRHHQPKPFHAFPDEWRLTPERRAKLEAKRKLAIEADAQREAAGQLVDGTAVITEGLKMRGAAEPMLVGAGRRS</sequence>
<reference evidence="3" key="1">
    <citation type="journal article" date="2020" name="Stud. Mycol.">
        <title>101 Dothideomycetes genomes: a test case for predicting lifestyles and emergence of pathogens.</title>
        <authorList>
            <person name="Haridas S."/>
            <person name="Albert R."/>
            <person name="Binder M."/>
            <person name="Bloem J."/>
            <person name="Labutti K."/>
            <person name="Salamov A."/>
            <person name="Andreopoulos B."/>
            <person name="Baker S."/>
            <person name="Barry K."/>
            <person name="Bills G."/>
            <person name="Bluhm B."/>
            <person name="Cannon C."/>
            <person name="Castanera R."/>
            <person name="Culley D."/>
            <person name="Daum C."/>
            <person name="Ezra D."/>
            <person name="Gonzalez J."/>
            <person name="Henrissat B."/>
            <person name="Kuo A."/>
            <person name="Liang C."/>
            <person name="Lipzen A."/>
            <person name="Lutzoni F."/>
            <person name="Magnuson J."/>
            <person name="Mondo S."/>
            <person name="Nolan M."/>
            <person name="Ohm R."/>
            <person name="Pangilinan J."/>
            <person name="Park H.-J."/>
            <person name="Ramirez L."/>
            <person name="Alfaro M."/>
            <person name="Sun H."/>
            <person name="Tritt A."/>
            <person name="Yoshinaga Y."/>
            <person name="Zwiers L.-H."/>
            <person name="Turgeon B."/>
            <person name="Goodwin S."/>
            <person name="Spatafora J."/>
            <person name="Crous P."/>
            <person name="Grigoriev I."/>
        </authorList>
    </citation>
    <scope>NUCLEOTIDE SEQUENCE</scope>
    <source>
        <strain evidence="3">CBS 262.69</strain>
    </source>
</reference>
<protein>
    <recommendedName>
        <fullName evidence="2">Small ribosomal subunit protein mS35 mitochondrial conserved domain-containing protein</fullName>
    </recommendedName>
</protein>
<dbReference type="OrthoDB" id="283424at2759"/>
<keyword evidence="4" id="KW-1185">Reference proteome</keyword>
<dbReference type="InterPro" id="IPR019349">
    <property type="entry name" value="Ribosomal_mS35_mit"/>
</dbReference>
<evidence type="ECO:0000313" key="4">
    <source>
        <dbReference type="Proteomes" id="UP000799640"/>
    </source>
</evidence>
<dbReference type="GO" id="GO:0032543">
    <property type="term" value="P:mitochondrial translation"/>
    <property type="evidence" value="ECO:0007669"/>
    <property type="project" value="InterPro"/>
</dbReference>